<organism evidence="1 2">
    <name type="scientific">Rahnella variigena</name>
    <dbReference type="NCBI Taxonomy" id="574964"/>
    <lineage>
        <taxon>Bacteria</taxon>
        <taxon>Pseudomonadati</taxon>
        <taxon>Pseudomonadota</taxon>
        <taxon>Gammaproteobacteria</taxon>
        <taxon>Enterobacterales</taxon>
        <taxon>Yersiniaceae</taxon>
        <taxon>Rahnella</taxon>
    </lineage>
</organism>
<evidence type="ECO:0000313" key="1">
    <source>
        <dbReference type="EMBL" id="RKF68754.1"/>
    </source>
</evidence>
<accession>A0ABX9PUR3</accession>
<protein>
    <submittedName>
        <fullName evidence="1">Uncharacterized protein</fullName>
    </submittedName>
</protein>
<comment type="caution">
    <text evidence="1">The sequence shown here is derived from an EMBL/GenBank/DDBJ whole genome shotgun (WGS) entry which is preliminary data.</text>
</comment>
<name>A0ABX9PUR3_9GAMM</name>
<dbReference type="EMBL" id="NSDJ01000001">
    <property type="protein sequence ID" value="RKF68754.1"/>
    <property type="molecule type" value="Genomic_DNA"/>
</dbReference>
<gene>
    <name evidence="1" type="ORF">CKQ54_10430</name>
</gene>
<dbReference type="Proteomes" id="UP000284853">
    <property type="component" value="Unassembled WGS sequence"/>
</dbReference>
<sequence>MGCHPHWLKGQGRGLAAHTHKTLGCHPNWPQGAPVAAPLENPGLLHCALRSLAMFQQPPRQAGNLAAARYLHFGIAALGLQPLIQQAF</sequence>
<proteinExistence type="predicted"/>
<reference evidence="1 2" key="1">
    <citation type="submission" date="2017-08" db="EMBL/GenBank/DDBJ databases">
        <title>Comparative genomics of bacteria isolated from necrotic lesions of AOD affected trees.</title>
        <authorList>
            <person name="Doonan J."/>
            <person name="Denman S."/>
            <person name="Mcdonald J.E."/>
        </authorList>
    </citation>
    <scope>NUCLEOTIDE SEQUENCE [LARGE SCALE GENOMIC DNA]</scope>
    <source>
        <strain evidence="1 2">CIP 105588</strain>
    </source>
</reference>
<keyword evidence="2" id="KW-1185">Reference proteome</keyword>
<evidence type="ECO:0000313" key="2">
    <source>
        <dbReference type="Proteomes" id="UP000284853"/>
    </source>
</evidence>